<proteinExistence type="predicted"/>
<name>A0ABW3PPX1_9BACL</name>
<keyword evidence="3" id="KW-1185">Reference proteome</keyword>
<dbReference type="SUPFAM" id="SSF109854">
    <property type="entry name" value="DinB/YfiT-like putative metalloenzymes"/>
    <property type="match status" value="1"/>
</dbReference>
<accession>A0ABW3PPX1</accession>
<dbReference type="EMBL" id="JBHTKX010000001">
    <property type="protein sequence ID" value="MFD1127872.1"/>
    <property type="molecule type" value="Genomic_DNA"/>
</dbReference>
<sequence length="180" mass="20368">MRSTAEALQAFESTVGRYLDELENLDIEQLHAKPNEEEWSIGQMYMHLIQSAQFMQLRNADQCLAGSGDVLGSTGEKTENGRAAFELGSLPPIRIRVPASPQYTPQQPESKEQLIEGLRGVVERMKRTEIALSQAVEGNKILHPGLGALNATEWFLLVEMHYRHHLLQLERLQNFLENCQ</sequence>
<dbReference type="RefSeq" id="WP_251585000.1">
    <property type="nucleotide sequence ID" value="NZ_JBHTKX010000001.1"/>
</dbReference>
<gene>
    <name evidence="2" type="ORF">ACFQ3J_06770</name>
</gene>
<dbReference type="InterPro" id="IPR034660">
    <property type="entry name" value="DinB/YfiT-like"/>
</dbReference>
<comment type="caution">
    <text evidence="2">The sequence shown here is derived from an EMBL/GenBank/DDBJ whole genome shotgun (WGS) entry which is preliminary data.</text>
</comment>
<dbReference type="Gene3D" id="1.20.120.450">
    <property type="entry name" value="dinb family like domain"/>
    <property type="match status" value="1"/>
</dbReference>
<protein>
    <submittedName>
        <fullName evidence="2">DinB family protein</fullName>
    </submittedName>
</protein>
<dbReference type="InterPro" id="IPR024775">
    <property type="entry name" value="DinB-like"/>
</dbReference>
<dbReference type="Proteomes" id="UP001597169">
    <property type="component" value="Unassembled WGS sequence"/>
</dbReference>
<organism evidence="2 3">
    <name type="scientific">Paenibacillus provencensis</name>
    <dbReference type="NCBI Taxonomy" id="441151"/>
    <lineage>
        <taxon>Bacteria</taxon>
        <taxon>Bacillati</taxon>
        <taxon>Bacillota</taxon>
        <taxon>Bacilli</taxon>
        <taxon>Bacillales</taxon>
        <taxon>Paenibacillaceae</taxon>
        <taxon>Paenibacillus</taxon>
    </lineage>
</organism>
<evidence type="ECO:0000259" key="1">
    <source>
        <dbReference type="Pfam" id="PF12867"/>
    </source>
</evidence>
<feature type="domain" description="DinB-like" evidence="1">
    <location>
        <begin position="11"/>
        <end position="169"/>
    </location>
</feature>
<reference evidence="3" key="1">
    <citation type="journal article" date="2019" name="Int. J. Syst. Evol. Microbiol.">
        <title>The Global Catalogue of Microorganisms (GCM) 10K type strain sequencing project: providing services to taxonomists for standard genome sequencing and annotation.</title>
        <authorList>
            <consortium name="The Broad Institute Genomics Platform"/>
            <consortium name="The Broad Institute Genome Sequencing Center for Infectious Disease"/>
            <person name="Wu L."/>
            <person name="Ma J."/>
        </authorList>
    </citation>
    <scope>NUCLEOTIDE SEQUENCE [LARGE SCALE GENOMIC DNA]</scope>
    <source>
        <strain evidence="3">CCUG 53519</strain>
    </source>
</reference>
<dbReference type="Pfam" id="PF12867">
    <property type="entry name" value="DinB_2"/>
    <property type="match status" value="1"/>
</dbReference>
<evidence type="ECO:0000313" key="2">
    <source>
        <dbReference type="EMBL" id="MFD1127872.1"/>
    </source>
</evidence>
<evidence type="ECO:0000313" key="3">
    <source>
        <dbReference type="Proteomes" id="UP001597169"/>
    </source>
</evidence>